<dbReference type="AlphaFoldDB" id="A0A3P6F5C5"/>
<reference evidence="1" key="1">
    <citation type="submission" date="2018-11" db="EMBL/GenBank/DDBJ databases">
        <authorList>
            <consortium name="Genoscope - CEA"/>
            <person name="William W."/>
        </authorList>
    </citation>
    <scope>NUCLEOTIDE SEQUENCE</scope>
</reference>
<name>A0A3P6F5C5_BRAOL</name>
<sequence length="51" mass="5507">MGLLVCDSELFYPDLLAFASATGTSFVVHGGFEFFEPARPTGPSRSTEFGF</sequence>
<accession>A0A3P6F5C5</accession>
<dbReference type="EMBL" id="LR031877">
    <property type="protein sequence ID" value="VDD42484.1"/>
    <property type="molecule type" value="Genomic_DNA"/>
</dbReference>
<protein>
    <submittedName>
        <fullName evidence="1">Uncharacterized protein</fullName>
    </submittedName>
</protein>
<gene>
    <name evidence="1" type="ORF">BOLC5T30031H</name>
</gene>
<organism evidence="1">
    <name type="scientific">Brassica oleracea</name>
    <name type="common">Wild cabbage</name>
    <dbReference type="NCBI Taxonomy" id="3712"/>
    <lineage>
        <taxon>Eukaryota</taxon>
        <taxon>Viridiplantae</taxon>
        <taxon>Streptophyta</taxon>
        <taxon>Embryophyta</taxon>
        <taxon>Tracheophyta</taxon>
        <taxon>Spermatophyta</taxon>
        <taxon>Magnoliopsida</taxon>
        <taxon>eudicotyledons</taxon>
        <taxon>Gunneridae</taxon>
        <taxon>Pentapetalae</taxon>
        <taxon>rosids</taxon>
        <taxon>malvids</taxon>
        <taxon>Brassicales</taxon>
        <taxon>Brassicaceae</taxon>
        <taxon>Brassiceae</taxon>
        <taxon>Brassica</taxon>
    </lineage>
</organism>
<proteinExistence type="predicted"/>
<evidence type="ECO:0000313" key="1">
    <source>
        <dbReference type="EMBL" id="VDD42484.1"/>
    </source>
</evidence>